<proteinExistence type="predicted"/>
<evidence type="ECO:0000313" key="2">
    <source>
        <dbReference type="Proteomes" id="UP001157947"/>
    </source>
</evidence>
<reference evidence="1" key="1">
    <citation type="submission" date="2017-05" db="EMBL/GenBank/DDBJ databases">
        <authorList>
            <person name="Varghese N."/>
            <person name="Submissions S."/>
        </authorList>
    </citation>
    <scope>NUCLEOTIDE SEQUENCE</scope>
    <source>
        <strain evidence="1">DSM 18763</strain>
    </source>
</reference>
<dbReference type="RefSeq" id="WP_265133659.1">
    <property type="nucleotide sequence ID" value="NZ_FXTX01000023.1"/>
</dbReference>
<keyword evidence="2" id="KW-1185">Reference proteome</keyword>
<evidence type="ECO:0008006" key="3">
    <source>
        <dbReference type="Google" id="ProtNLM"/>
    </source>
</evidence>
<protein>
    <recommendedName>
        <fullName evidence="3">SCP2 domain-containing protein</fullName>
    </recommendedName>
</protein>
<comment type="caution">
    <text evidence="1">The sequence shown here is derived from an EMBL/GenBank/DDBJ whole genome shotgun (WGS) entry which is preliminary data.</text>
</comment>
<dbReference type="EMBL" id="FXTX01000023">
    <property type="protein sequence ID" value="SMP21433.1"/>
    <property type="molecule type" value="Genomic_DNA"/>
</dbReference>
<dbReference type="Proteomes" id="UP001157947">
    <property type="component" value="Unassembled WGS sequence"/>
</dbReference>
<evidence type="ECO:0000313" key="1">
    <source>
        <dbReference type="EMBL" id="SMP21433.1"/>
    </source>
</evidence>
<organism evidence="1 2">
    <name type="scientific">Venenivibrio stagnispumantis</name>
    <dbReference type="NCBI Taxonomy" id="407998"/>
    <lineage>
        <taxon>Bacteria</taxon>
        <taxon>Pseudomonadati</taxon>
        <taxon>Aquificota</taxon>
        <taxon>Aquificia</taxon>
        <taxon>Aquificales</taxon>
        <taxon>Hydrogenothermaceae</taxon>
        <taxon>Venenivibrio</taxon>
    </lineage>
</organism>
<gene>
    <name evidence="1" type="ORF">SAMN06264868_12315</name>
</gene>
<accession>A0AA46AFK7</accession>
<dbReference type="AlphaFoldDB" id="A0AA46AFK7"/>
<name>A0AA46AFK7_9AQUI</name>
<sequence>MVDEIKRLEKIVEDLNIKHKEDFKNITEPVLVIVQLSNGENIFFEIGNKGIIKYNQEPDISDKIILTFKDLEKIERNKKLIMPYLMSGKIKLRGNIKRLTETIKNIF</sequence>